<organism evidence="3 4">
    <name type="scientific">Streptomyces niveus</name>
    <name type="common">Streptomyces spheroides</name>
    <dbReference type="NCBI Taxonomy" id="193462"/>
    <lineage>
        <taxon>Bacteria</taxon>
        <taxon>Bacillati</taxon>
        <taxon>Actinomycetota</taxon>
        <taxon>Actinomycetes</taxon>
        <taxon>Kitasatosporales</taxon>
        <taxon>Streptomycetaceae</taxon>
        <taxon>Streptomyces</taxon>
    </lineage>
</organism>
<comment type="similarity">
    <text evidence="1">Belongs to the YciI family.</text>
</comment>
<dbReference type="Gene3D" id="3.30.70.1060">
    <property type="entry name" value="Dimeric alpha+beta barrel"/>
    <property type="match status" value="1"/>
</dbReference>
<evidence type="ECO:0000313" key="4">
    <source>
        <dbReference type="Proteomes" id="UP001432209"/>
    </source>
</evidence>
<dbReference type="EMBL" id="CP109495">
    <property type="protein sequence ID" value="WUX50157.1"/>
    <property type="molecule type" value="Genomic_DNA"/>
</dbReference>
<dbReference type="Proteomes" id="UP001432209">
    <property type="component" value="Chromosome"/>
</dbReference>
<dbReference type="InterPro" id="IPR005545">
    <property type="entry name" value="YCII"/>
</dbReference>
<accession>A0ABZ1ZUK5</accession>
<evidence type="ECO:0000313" key="3">
    <source>
        <dbReference type="EMBL" id="WUX50157.1"/>
    </source>
</evidence>
<dbReference type="PANTHER" id="PTHR35174:SF3">
    <property type="entry name" value="BLL7171 PROTEIN"/>
    <property type="match status" value="1"/>
</dbReference>
<dbReference type="RefSeq" id="WP_329073706.1">
    <property type="nucleotide sequence ID" value="NZ_CP108849.2"/>
</dbReference>
<evidence type="ECO:0000256" key="1">
    <source>
        <dbReference type="ARBA" id="ARBA00007689"/>
    </source>
</evidence>
<protein>
    <submittedName>
        <fullName evidence="3">YciI family protein</fullName>
    </submittedName>
</protein>
<dbReference type="Pfam" id="PF03795">
    <property type="entry name" value="YCII"/>
    <property type="match status" value="1"/>
</dbReference>
<dbReference type="SUPFAM" id="SSF54909">
    <property type="entry name" value="Dimeric alpha+beta barrel"/>
    <property type="match status" value="1"/>
</dbReference>
<dbReference type="PANTHER" id="PTHR35174">
    <property type="entry name" value="BLL7171 PROTEIN-RELATED"/>
    <property type="match status" value="1"/>
</dbReference>
<name>A0ABZ1ZUK5_STRNV</name>
<reference evidence="3" key="1">
    <citation type="submission" date="2022-10" db="EMBL/GenBank/DDBJ databases">
        <title>The complete genomes of actinobacterial strains from the NBC collection.</title>
        <authorList>
            <person name="Joergensen T.S."/>
            <person name="Alvarez Arevalo M."/>
            <person name="Sterndorff E.B."/>
            <person name="Faurdal D."/>
            <person name="Vuksanovic O."/>
            <person name="Mourched A.-S."/>
            <person name="Charusanti P."/>
            <person name="Shaw S."/>
            <person name="Blin K."/>
            <person name="Weber T."/>
        </authorList>
    </citation>
    <scope>NUCLEOTIDE SEQUENCE</scope>
    <source>
        <strain evidence="3">NBC_01432</strain>
    </source>
</reference>
<proteinExistence type="inferred from homology"/>
<sequence>MPKFLLMVNHDSGVFDEPMDQWEPADIAAHFDYYTALGKELTDSGELSRFTALADPQLAKIVRADGTDAPPLVTIGPFPETTHFLAGFNVLDVASEARALEIAARISAVPGPGGAPTQRPVEVRQVMTDHRGDNTPY</sequence>
<gene>
    <name evidence="3" type="ORF">OG442_00485</name>
</gene>
<dbReference type="InterPro" id="IPR011008">
    <property type="entry name" value="Dimeric_a/b-barrel"/>
</dbReference>
<feature type="domain" description="YCII-related" evidence="2">
    <location>
        <begin position="28"/>
        <end position="109"/>
    </location>
</feature>
<dbReference type="GeneID" id="91347069"/>
<keyword evidence="4" id="KW-1185">Reference proteome</keyword>
<evidence type="ECO:0000259" key="2">
    <source>
        <dbReference type="Pfam" id="PF03795"/>
    </source>
</evidence>